<name>A0ABV1FZN3_9BACT</name>
<protein>
    <submittedName>
        <fullName evidence="1">Uncharacterized protein</fullName>
    </submittedName>
</protein>
<keyword evidence="2" id="KW-1185">Reference proteome</keyword>
<accession>A0ABV1FZN3</accession>
<reference evidence="1 2" key="1">
    <citation type="submission" date="2024-04" db="EMBL/GenBank/DDBJ databases">
        <title>Human intestinal bacterial collection.</title>
        <authorList>
            <person name="Pauvert C."/>
            <person name="Hitch T.C.A."/>
            <person name="Clavel T."/>
        </authorList>
    </citation>
    <scope>NUCLEOTIDE SEQUENCE [LARGE SCALE GENOMIC DNA]</scope>
    <source>
        <strain evidence="1 2">CLA-AA-H174</strain>
    </source>
</reference>
<proteinExistence type="predicted"/>
<organism evidence="1 2">
    <name type="scientific">Segatella sinensis</name>
    <dbReference type="NCBI Taxonomy" id="3085167"/>
    <lineage>
        <taxon>Bacteria</taxon>
        <taxon>Pseudomonadati</taxon>
        <taxon>Bacteroidota</taxon>
        <taxon>Bacteroidia</taxon>
        <taxon>Bacteroidales</taxon>
        <taxon>Prevotellaceae</taxon>
        <taxon>Segatella</taxon>
    </lineage>
</organism>
<dbReference type="EMBL" id="JBBNGE010000032">
    <property type="protein sequence ID" value="MEQ2508590.1"/>
    <property type="molecule type" value="Genomic_DNA"/>
</dbReference>
<sequence>MRGIIIKLDKPIVQLLDFHIYLLNSVPKSLETEYYNAVNKYNKSHKTNYVLNKLYSNLSFNSLEENVSFTDYDMITPIMSYEKGVFIYYLTKTIQTNIPLIISDIINISNELTRESRQNVLYNFINGGENYFKLFGFDREIEDDYEESSTDDYEENDNYEESLTDDFFNGIISKLPLLAYGPSLDFETKKIILNKYYKKKEIVENMFEILQKSKRDKNQKYDKDLKDYIRSLDPDIILEAMKNMTPAQQKKYINNINPQTYAENSNIRFEICKPEEKVNVSISKNKKNKNDGIYQLFLVKNNRTEHVHFKRKTAFIIFLIYLADRLLKGVETTYIDLESKNIEKEFITMYDVIYPNEKNAKEKYDNLTKIKSDGKNKKQRISDCYSYITEVIAESFEKLDENVVSPFVIGSQSEHIHTKQEMISIPVEILKIADDLASKSQTTSWLKKALKFIKN</sequence>
<dbReference type="Proteomes" id="UP001465717">
    <property type="component" value="Unassembled WGS sequence"/>
</dbReference>
<evidence type="ECO:0000313" key="2">
    <source>
        <dbReference type="Proteomes" id="UP001465717"/>
    </source>
</evidence>
<comment type="caution">
    <text evidence="1">The sequence shown here is derived from an EMBL/GenBank/DDBJ whole genome shotgun (WGS) entry which is preliminary data.</text>
</comment>
<dbReference type="RefSeq" id="WP_349226319.1">
    <property type="nucleotide sequence ID" value="NZ_JBBNFG020000004.1"/>
</dbReference>
<evidence type="ECO:0000313" key="1">
    <source>
        <dbReference type="EMBL" id="MEQ2508590.1"/>
    </source>
</evidence>
<gene>
    <name evidence="1" type="ORF">AAAT87_09915</name>
</gene>